<dbReference type="Proteomes" id="UP000298138">
    <property type="component" value="Unassembled WGS sequence"/>
</dbReference>
<keyword evidence="2" id="KW-0812">Transmembrane</keyword>
<gene>
    <name evidence="3" type="ORF">EX30DRAFT_348842</name>
</gene>
<evidence type="ECO:0000313" key="3">
    <source>
        <dbReference type="EMBL" id="TGZ81307.1"/>
    </source>
</evidence>
<feature type="region of interest" description="Disordered" evidence="1">
    <location>
        <begin position="96"/>
        <end position="118"/>
    </location>
</feature>
<feature type="transmembrane region" description="Helical" evidence="2">
    <location>
        <begin position="52"/>
        <end position="75"/>
    </location>
</feature>
<protein>
    <submittedName>
        <fullName evidence="3">Uncharacterized protein</fullName>
    </submittedName>
</protein>
<dbReference type="InParanoid" id="A0A4S2MXE3"/>
<organism evidence="3 4">
    <name type="scientific">Ascodesmis nigricans</name>
    <dbReference type="NCBI Taxonomy" id="341454"/>
    <lineage>
        <taxon>Eukaryota</taxon>
        <taxon>Fungi</taxon>
        <taxon>Dikarya</taxon>
        <taxon>Ascomycota</taxon>
        <taxon>Pezizomycotina</taxon>
        <taxon>Pezizomycetes</taxon>
        <taxon>Pezizales</taxon>
        <taxon>Ascodesmidaceae</taxon>
        <taxon>Ascodesmis</taxon>
    </lineage>
</organism>
<evidence type="ECO:0000256" key="2">
    <source>
        <dbReference type="SAM" id="Phobius"/>
    </source>
</evidence>
<dbReference type="AlphaFoldDB" id="A0A4S2MXE3"/>
<evidence type="ECO:0000313" key="4">
    <source>
        <dbReference type="Proteomes" id="UP000298138"/>
    </source>
</evidence>
<accession>A0A4S2MXE3</accession>
<name>A0A4S2MXE3_9PEZI</name>
<dbReference type="EMBL" id="ML220120">
    <property type="protein sequence ID" value="TGZ81307.1"/>
    <property type="molecule type" value="Genomic_DNA"/>
</dbReference>
<sequence>MEIPSASSFSSKFAPPQPSHSRNLISRFTPKTVVTAIERCFVKHGAPEKLELLAACILTWMLFIPLIITLLIFIIRGSHINNNPSSINDKTQLQRLQQLRRHRQQRSPSQQKLQWRCNNGNHYRQRRGRGRVDGVAGVGVAWTVREEGAVAGVWWGERIGEMTAEEERGEDGGERLPTYEETQKGLPGYEKVESGEGDGEVRGCGGFESQ</sequence>
<keyword evidence="4" id="KW-1185">Reference proteome</keyword>
<feature type="region of interest" description="Disordered" evidence="1">
    <location>
        <begin position="163"/>
        <end position="210"/>
    </location>
</feature>
<feature type="compositionally biased region" description="Basic and acidic residues" evidence="1">
    <location>
        <begin position="170"/>
        <end position="183"/>
    </location>
</feature>
<feature type="region of interest" description="Disordered" evidence="1">
    <location>
        <begin position="1"/>
        <end position="24"/>
    </location>
</feature>
<keyword evidence="2" id="KW-1133">Transmembrane helix</keyword>
<evidence type="ECO:0000256" key="1">
    <source>
        <dbReference type="SAM" id="MobiDB-lite"/>
    </source>
</evidence>
<proteinExistence type="predicted"/>
<feature type="compositionally biased region" description="Low complexity" evidence="1">
    <location>
        <begin position="1"/>
        <end position="14"/>
    </location>
</feature>
<keyword evidence="2" id="KW-0472">Membrane</keyword>
<reference evidence="3 4" key="1">
    <citation type="submission" date="2019-04" db="EMBL/GenBank/DDBJ databases">
        <title>Comparative genomics and transcriptomics to analyze fruiting body development in filamentous ascomycetes.</title>
        <authorList>
            <consortium name="DOE Joint Genome Institute"/>
            <person name="Lutkenhaus R."/>
            <person name="Traeger S."/>
            <person name="Breuer J."/>
            <person name="Kuo A."/>
            <person name="Lipzen A."/>
            <person name="Pangilinan J."/>
            <person name="Dilworth D."/>
            <person name="Sandor L."/>
            <person name="Poggeler S."/>
            <person name="Barry K."/>
            <person name="Grigoriev I.V."/>
            <person name="Nowrousian M."/>
        </authorList>
    </citation>
    <scope>NUCLEOTIDE SEQUENCE [LARGE SCALE GENOMIC DNA]</scope>
    <source>
        <strain evidence="3 4">CBS 389.68</strain>
    </source>
</reference>